<comment type="caution">
    <text evidence="1">The sequence shown here is derived from an EMBL/GenBank/DDBJ whole genome shotgun (WGS) entry which is preliminary data.</text>
</comment>
<accession>A0A2S7KQ27</accession>
<protein>
    <recommendedName>
        <fullName evidence="3">Threonine synthase</fullName>
    </recommendedName>
</protein>
<proteinExistence type="predicted"/>
<dbReference type="EMBL" id="MQUB01000001">
    <property type="protein sequence ID" value="PQB04707.1"/>
    <property type="molecule type" value="Genomic_DNA"/>
</dbReference>
<keyword evidence="2" id="KW-1185">Reference proteome</keyword>
<evidence type="ECO:0000313" key="2">
    <source>
        <dbReference type="Proteomes" id="UP000239800"/>
    </source>
</evidence>
<dbReference type="RefSeq" id="WP_104812633.1">
    <property type="nucleotide sequence ID" value="NZ_MQUB01000001.1"/>
</dbReference>
<dbReference type="Pfam" id="PF20113">
    <property type="entry name" value="DUF6503"/>
    <property type="match status" value="1"/>
</dbReference>
<reference evidence="1 2" key="1">
    <citation type="submission" date="2016-11" db="EMBL/GenBank/DDBJ databases">
        <title>Trade-off between light-utilization and light-protection in marine flavobacteria.</title>
        <authorList>
            <person name="Kumagai Y."/>
        </authorList>
    </citation>
    <scope>NUCLEOTIDE SEQUENCE [LARGE SCALE GENOMIC DNA]</scope>
    <source>
        <strain evidence="1 2">NBRC 107741</strain>
    </source>
</reference>
<evidence type="ECO:0000313" key="1">
    <source>
        <dbReference type="EMBL" id="PQB04707.1"/>
    </source>
</evidence>
<evidence type="ECO:0008006" key="3">
    <source>
        <dbReference type="Google" id="ProtNLM"/>
    </source>
</evidence>
<dbReference type="AlphaFoldDB" id="A0A2S7KQ27"/>
<organism evidence="1 2">
    <name type="scientific">Aureitalea marina</name>
    <dbReference type="NCBI Taxonomy" id="930804"/>
    <lineage>
        <taxon>Bacteria</taxon>
        <taxon>Pseudomonadati</taxon>
        <taxon>Bacteroidota</taxon>
        <taxon>Flavobacteriia</taxon>
        <taxon>Flavobacteriales</taxon>
        <taxon>Flavobacteriaceae</taxon>
        <taxon>Aureitalea</taxon>
    </lineage>
</organism>
<gene>
    <name evidence="1" type="ORF">BST85_07225</name>
</gene>
<dbReference type="InterPro" id="IPR045444">
    <property type="entry name" value="DUF6503"/>
</dbReference>
<dbReference type="PROSITE" id="PS51257">
    <property type="entry name" value="PROKAR_LIPOPROTEIN"/>
    <property type="match status" value="1"/>
</dbReference>
<dbReference type="Proteomes" id="UP000239800">
    <property type="component" value="Unassembled WGS sequence"/>
</dbReference>
<name>A0A2S7KQ27_9FLAO</name>
<sequence>MKKITYLLLFSVIVLACKNKQEEASVDDITTFNEKAPAEDTVQYPENLARIMEVHGGMDQWNKMNELRFELNKESGREVHQVSLKDRRTRIDGPDWTIGSDGQDVWLEQAVDSAYGGNARFYHNLYFYFYAMPFVLGDEGIVYEDVEPKELDGVSYPGVRISYELGIGDSDKDEYVLYYDPETYVMKWLAYTVTFKTNESSDNWRYIKYSKWSPINGLTLPETLTWYQVEDDQPTEPRNELLFEKVAVSEAQLGDDLFSRPSSAEIIQR</sequence>
<dbReference type="OrthoDB" id="282859at2"/>